<reference evidence="2" key="1">
    <citation type="submission" date="2023-08" db="EMBL/GenBank/DDBJ databases">
        <title>A de novo genome assembly of Solanum verrucosum Schlechtendal, a Mexican diploid species geographically isolated from the other diploid A-genome species in potato relatives.</title>
        <authorList>
            <person name="Hosaka K."/>
        </authorList>
    </citation>
    <scope>NUCLEOTIDE SEQUENCE</scope>
    <source>
        <tissue evidence="2">Young leaves</tissue>
    </source>
</reference>
<sequence length="227" mass="26842">MIEKKPTWKLVKRPEEKKSIGMKWIFISKLNANDSIYKHKAILVVKAFLRRKFVLSNLKDLQSNGMYQLKKALYGLKQAPRAWYNKIDEHLVQLGFRKCLSEVTLYIKGDEINVIIISLYVDDILVMGINDELVKKSKEDMQQTFEMTDFGERVYFLGIEIKQGQNEVFICQNKYAKDILKKFRMENCKETTTLMCEKEKLRKNDEAEKMDETLYRCLFGCCNFHSF</sequence>
<name>A0AAF0ZVE4_SOLVR</name>
<dbReference type="AlphaFoldDB" id="A0AAF0ZVE4"/>
<organism evidence="2 3">
    <name type="scientific">Solanum verrucosum</name>
    <dbReference type="NCBI Taxonomy" id="315347"/>
    <lineage>
        <taxon>Eukaryota</taxon>
        <taxon>Viridiplantae</taxon>
        <taxon>Streptophyta</taxon>
        <taxon>Embryophyta</taxon>
        <taxon>Tracheophyta</taxon>
        <taxon>Spermatophyta</taxon>
        <taxon>Magnoliopsida</taxon>
        <taxon>eudicotyledons</taxon>
        <taxon>Gunneridae</taxon>
        <taxon>Pentapetalae</taxon>
        <taxon>asterids</taxon>
        <taxon>lamiids</taxon>
        <taxon>Solanales</taxon>
        <taxon>Solanaceae</taxon>
        <taxon>Solanoideae</taxon>
        <taxon>Solaneae</taxon>
        <taxon>Solanum</taxon>
    </lineage>
</organism>
<accession>A0AAF0ZVE4</accession>
<protein>
    <recommendedName>
        <fullName evidence="1">Reverse transcriptase Ty1/copia-type domain-containing protein</fullName>
    </recommendedName>
</protein>
<evidence type="ECO:0000313" key="2">
    <source>
        <dbReference type="EMBL" id="WMV51198.1"/>
    </source>
</evidence>
<dbReference type="InterPro" id="IPR043502">
    <property type="entry name" value="DNA/RNA_pol_sf"/>
</dbReference>
<feature type="domain" description="Reverse transcriptase Ty1/copia-type" evidence="1">
    <location>
        <begin position="60"/>
        <end position="195"/>
    </location>
</feature>
<gene>
    <name evidence="2" type="ORF">MTR67_044583</name>
</gene>
<proteinExistence type="predicted"/>
<evidence type="ECO:0000313" key="3">
    <source>
        <dbReference type="Proteomes" id="UP001234989"/>
    </source>
</evidence>
<dbReference type="Proteomes" id="UP001234989">
    <property type="component" value="Chromosome 10"/>
</dbReference>
<dbReference type="Pfam" id="PF07727">
    <property type="entry name" value="RVT_2"/>
    <property type="match status" value="1"/>
</dbReference>
<keyword evidence="3" id="KW-1185">Reference proteome</keyword>
<dbReference type="InterPro" id="IPR013103">
    <property type="entry name" value="RVT_2"/>
</dbReference>
<dbReference type="EMBL" id="CP133621">
    <property type="protein sequence ID" value="WMV51198.1"/>
    <property type="molecule type" value="Genomic_DNA"/>
</dbReference>
<dbReference type="SUPFAM" id="SSF56672">
    <property type="entry name" value="DNA/RNA polymerases"/>
    <property type="match status" value="1"/>
</dbReference>
<evidence type="ECO:0000259" key="1">
    <source>
        <dbReference type="Pfam" id="PF07727"/>
    </source>
</evidence>